<keyword evidence="2" id="KW-1185">Reference proteome</keyword>
<evidence type="ECO:0000313" key="2">
    <source>
        <dbReference type="Proteomes" id="UP000316095"/>
    </source>
</evidence>
<comment type="caution">
    <text evidence="1">The sequence shown here is derived from an EMBL/GenBank/DDBJ whole genome shotgun (WGS) entry which is preliminary data.</text>
</comment>
<evidence type="ECO:0000313" key="1">
    <source>
        <dbReference type="EMBL" id="TWT59332.1"/>
    </source>
</evidence>
<gene>
    <name evidence="1" type="ORF">Pan54_00330</name>
</gene>
<sequence length="65" mass="7274">MRMQGGTSLSEAKGVGCGFATPFTSFWDVPPNVCQALTDEMEYIENSTKVLGYAFPWPNLQRQRN</sequence>
<dbReference type="EMBL" id="SJPG01000001">
    <property type="protein sequence ID" value="TWT59332.1"/>
    <property type="molecule type" value="Genomic_DNA"/>
</dbReference>
<organism evidence="1 2">
    <name type="scientific">Rubinisphaera italica</name>
    <dbReference type="NCBI Taxonomy" id="2527969"/>
    <lineage>
        <taxon>Bacteria</taxon>
        <taxon>Pseudomonadati</taxon>
        <taxon>Planctomycetota</taxon>
        <taxon>Planctomycetia</taxon>
        <taxon>Planctomycetales</taxon>
        <taxon>Planctomycetaceae</taxon>
        <taxon>Rubinisphaera</taxon>
    </lineage>
</organism>
<accession>A0A5C5XBN3</accession>
<proteinExistence type="predicted"/>
<dbReference type="Proteomes" id="UP000316095">
    <property type="component" value="Unassembled WGS sequence"/>
</dbReference>
<name>A0A5C5XBN3_9PLAN</name>
<protein>
    <submittedName>
        <fullName evidence="1">Uncharacterized protein</fullName>
    </submittedName>
</protein>
<dbReference type="AlphaFoldDB" id="A0A5C5XBN3"/>
<reference evidence="1 2" key="1">
    <citation type="submission" date="2019-02" db="EMBL/GenBank/DDBJ databases">
        <title>Deep-cultivation of Planctomycetes and their phenomic and genomic characterization uncovers novel biology.</title>
        <authorList>
            <person name="Wiegand S."/>
            <person name="Jogler M."/>
            <person name="Boedeker C."/>
            <person name="Pinto D."/>
            <person name="Vollmers J."/>
            <person name="Rivas-Marin E."/>
            <person name="Kohn T."/>
            <person name="Peeters S.H."/>
            <person name="Heuer A."/>
            <person name="Rast P."/>
            <person name="Oberbeckmann S."/>
            <person name="Bunk B."/>
            <person name="Jeske O."/>
            <person name="Meyerdierks A."/>
            <person name="Storesund J.E."/>
            <person name="Kallscheuer N."/>
            <person name="Luecker S."/>
            <person name="Lage O.M."/>
            <person name="Pohl T."/>
            <person name="Merkel B.J."/>
            <person name="Hornburger P."/>
            <person name="Mueller R.-W."/>
            <person name="Bruemmer F."/>
            <person name="Labrenz M."/>
            <person name="Spormann A.M."/>
            <person name="Op Den Camp H."/>
            <person name="Overmann J."/>
            <person name="Amann R."/>
            <person name="Jetten M.S.M."/>
            <person name="Mascher T."/>
            <person name="Medema M.H."/>
            <person name="Devos D.P."/>
            <person name="Kaster A.-K."/>
            <person name="Ovreas L."/>
            <person name="Rohde M."/>
            <person name="Galperin M.Y."/>
            <person name="Jogler C."/>
        </authorList>
    </citation>
    <scope>NUCLEOTIDE SEQUENCE [LARGE SCALE GENOMIC DNA]</scope>
    <source>
        <strain evidence="1 2">Pan54</strain>
    </source>
</reference>